<keyword evidence="1" id="KW-0732">Signal</keyword>
<feature type="chain" id="PRO_5015859728" evidence="1">
    <location>
        <begin position="20"/>
        <end position="170"/>
    </location>
</feature>
<dbReference type="OrthoDB" id="7836681at2"/>
<dbReference type="AlphaFoldDB" id="A0A2V1P9Q0"/>
<name>A0A2V1P9Q0_9RHOB</name>
<evidence type="ECO:0000313" key="3">
    <source>
        <dbReference type="Proteomes" id="UP000245293"/>
    </source>
</evidence>
<protein>
    <submittedName>
        <fullName evidence="2">Uncharacterized protein</fullName>
    </submittedName>
</protein>
<evidence type="ECO:0000313" key="2">
    <source>
        <dbReference type="EMBL" id="PWG18057.1"/>
    </source>
</evidence>
<dbReference type="EMBL" id="QETF01000002">
    <property type="protein sequence ID" value="PWG18057.1"/>
    <property type="molecule type" value="Genomic_DNA"/>
</dbReference>
<reference evidence="3" key="1">
    <citation type="submission" date="2018-05" db="EMBL/GenBank/DDBJ databases">
        <authorList>
            <person name="Du Z."/>
            <person name="Wang X."/>
        </authorList>
    </citation>
    <scope>NUCLEOTIDE SEQUENCE [LARGE SCALE GENOMIC DNA]</scope>
    <source>
        <strain evidence="3">WDS4C29</strain>
    </source>
</reference>
<dbReference type="RefSeq" id="WP_109386065.1">
    <property type="nucleotide sequence ID" value="NZ_QETF01000002.1"/>
</dbReference>
<accession>A0A2V1P9Q0</accession>
<proteinExistence type="predicted"/>
<comment type="caution">
    <text evidence="2">The sequence shown here is derived from an EMBL/GenBank/DDBJ whole genome shotgun (WGS) entry which is preliminary data.</text>
</comment>
<keyword evidence="3" id="KW-1185">Reference proteome</keyword>
<sequence length="170" mass="17844">MKRLFAATAIAALPVVAQAQEVIGTATGTIDGEEHTWFLTAQDGQSQSDFSEMGSIVDVSILAHASPDTIMSTKDGLMLSWSVFDMANPAPQGVELRYMAGDSFMQAYTAPEDAPVTLDLSTFTKVEDGLHVAGMVTGSLGWSEGIGSSPDMADSHEVAISFDAVVPALD</sequence>
<organism evidence="2 3">
    <name type="scientific">Salibaculum griseiflavum</name>
    <dbReference type="NCBI Taxonomy" id="1914409"/>
    <lineage>
        <taxon>Bacteria</taxon>
        <taxon>Pseudomonadati</taxon>
        <taxon>Pseudomonadota</taxon>
        <taxon>Alphaproteobacteria</taxon>
        <taxon>Rhodobacterales</taxon>
        <taxon>Roseobacteraceae</taxon>
        <taxon>Salibaculum</taxon>
    </lineage>
</organism>
<feature type="signal peptide" evidence="1">
    <location>
        <begin position="1"/>
        <end position="19"/>
    </location>
</feature>
<dbReference type="Proteomes" id="UP000245293">
    <property type="component" value="Unassembled WGS sequence"/>
</dbReference>
<gene>
    <name evidence="2" type="ORF">DFK10_01955</name>
</gene>
<evidence type="ECO:0000256" key="1">
    <source>
        <dbReference type="SAM" id="SignalP"/>
    </source>
</evidence>